<accession>A0A9D2QFS9</accession>
<dbReference type="InterPro" id="IPR000819">
    <property type="entry name" value="Peptidase_M17_C"/>
</dbReference>
<evidence type="ECO:0000313" key="10">
    <source>
        <dbReference type="EMBL" id="HJC85237.1"/>
    </source>
</evidence>
<keyword evidence="3" id="KW-0645">Protease</keyword>
<dbReference type="SUPFAM" id="SSF53187">
    <property type="entry name" value="Zn-dependent exopeptidases"/>
    <property type="match status" value="1"/>
</dbReference>
<evidence type="ECO:0000256" key="7">
    <source>
        <dbReference type="ARBA" id="ARBA00050021"/>
    </source>
</evidence>
<dbReference type="Pfam" id="PF00883">
    <property type="entry name" value="Peptidase_M17"/>
    <property type="match status" value="1"/>
</dbReference>
<comment type="function">
    <text evidence="6">Presumably involved in the processing and regular turnover of intracellular proteins. Catalyzes the removal of unsubstituted N-terminal amino acids from various peptides.</text>
</comment>
<dbReference type="Proteomes" id="UP000823858">
    <property type="component" value="Unassembled WGS sequence"/>
</dbReference>
<evidence type="ECO:0000256" key="6">
    <source>
        <dbReference type="ARBA" id="ARBA00049972"/>
    </source>
</evidence>
<dbReference type="InterPro" id="IPR011356">
    <property type="entry name" value="Leucine_aapep/pepB"/>
</dbReference>
<gene>
    <name evidence="10" type="ORF">H9751_06810</name>
</gene>
<comment type="similarity">
    <text evidence="1">Belongs to the peptidase M17 family.</text>
</comment>
<evidence type="ECO:0000256" key="3">
    <source>
        <dbReference type="ARBA" id="ARBA00022670"/>
    </source>
</evidence>
<evidence type="ECO:0000256" key="4">
    <source>
        <dbReference type="ARBA" id="ARBA00022801"/>
    </source>
</evidence>
<reference evidence="10" key="1">
    <citation type="journal article" date="2021" name="PeerJ">
        <title>Extensive microbial diversity within the chicken gut microbiome revealed by metagenomics and culture.</title>
        <authorList>
            <person name="Gilroy R."/>
            <person name="Ravi A."/>
            <person name="Getino M."/>
            <person name="Pursley I."/>
            <person name="Horton D.L."/>
            <person name="Alikhan N.F."/>
            <person name="Baker D."/>
            <person name="Gharbi K."/>
            <person name="Hall N."/>
            <person name="Watson M."/>
            <person name="Adriaenssens E.M."/>
            <person name="Foster-Nyarko E."/>
            <person name="Jarju S."/>
            <person name="Secka A."/>
            <person name="Antonio M."/>
            <person name="Oren A."/>
            <person name="Chaudhuri R.R."/>
            <person name="La Ragione R."/>
            <person name="Hildebrand F."/>
            <person name="Pallen M.J."/>
        </authorList>
    </citation>
    <scope>NUCLEOTIDE SEQUENCE</scope>
    <source>
        <strain evidence="10">ChiHjej13B12-4958</strain>
    </source>
</reference>
<evidence type="ECO:0000256" key="8">
    <source>
        <dbReference type="ARBA" id="ARBA00050061"/>
    </source>
</evidence>
<dbReference type="AlphaFoldDB" id="A0A9D2QFS9"/>
<sequence>MKKIPSLPRHVPDVTVGDPVDGGDVIDCRVVVGEIPETGVRAVLADDGVWEVAVPAQPVALTDLAELSDEPRLGDDGWRAAGAVLMRRLGALVAGHPVRAKRHTVQISLPGSTTTMNLRNLAQGLMLGSRRIAVRRKDAPAEVRKVHLNLDGLDPQVVRRATDNVDKGCVQGGATALARDITGLPGNGVPLRWWRRQMKSLLAEIPGTRVKTHGVAWLERKGFGGLLSTATGGVGGAAGDPDVDGTPGLVELFWDPAAAEGDLTDDQPDVLLVGGAEVAAAVRALADLKGPRKVVGIIPVYGRSTTTGVQVVASAVDPGGSRYSLVEHVNGMTTQVPYAATPQQQAQVARRLALADVVAYGVKRYQPRRVVVVAPVSAASKSALGERTGAVFGSEQAVKRVTFRGARVGERWWPMPTPSWLESSVTGKVSDVTVRADGPDAVMAAMFLRRFAGQVPCTVLDITGPVRSESVSGDIDRGSTGFAARTLVEWFRK</sequence>
<proteinExistence type="inferred from homology"/>
<reference evidence="10" key="2">
    <citation type="submission" date="2021-04" db="EMBL/GenBank/DDBJ databases">
        <authorList>
            <person name="Gilroy R."/>
        </authorList>
    </citation>
    <scope>NUCLEOTIDE SEQUENCE</scope>
    <source>
        <strain evidence="10">ChiHjej13B12-4958</strain>
    </source>
</reference>
<dbReference type="PANTHER" id="PTHR11963">
    <property type="entry name" value="LEUCINE AMINOPEPTIDASE-RELATED"/>
    <property type="match status" value="1"/>
</dbReference>
<protein>
    <recommendedName>
        <fullName evidence="7">Probable cytosol aminopeptidase</fullName>
    </recommendedName>
    <alternativeName>
        <fullName evidence="8">Leucine aminopeptidase</fullName>
    </alternativeName>
    <alternativeName>
        <fullName evidence="5">Leucyl aminopeptidase</fullName>
    </alternativeName>
</protein>
<dbReference type="GO" id="GO:0005737">
    <property type="term" value="C:cytoplasm"/>
    <property type="evidence" value="ECO:0007669"/>
    <property type="project" value="InterPro"/>
</dbReference>
<evidence type="ECO:0000256" key="1">
    <source>
        <dbReference type="ARBA" id="ARBA00009528"/>
    </source>
</evidence>
<organism evidence="10 11">
    <name type="scientific">Candidatus Corynebacterium faecigallinarum</name>
    <dbReference type="NCBI Taxonomy" id="2838528"/>
    <lineage>
        <taxon>Bacteria</taxon>
        <taxon>Bacillati</taxon>
        <taxon>Actinomycetota</taxon>
        <taxon>Actinomycetes</taxon>
        <taxon>Mycobacteriales</taxon>
        <taxon>Corynebacteriaceae</taxon>
        <taxon>Corynebacterium</taxon>
    </lineage>
</organism>
<evidence type="ECO:0000259" key="9">
    <source>
        <dbReference type="Pfam" id="PF00883"/>
    </source>
</evidence>
<dbReference type="EMBL" id="DWVP01000016">
    <property type="protein sequence ID" value="HJC85237.1"/>
    <property type="molecule type" value="Genomic_DNA"/>
</dbReference>
<dbReference type="GO" id="GO:0030145">
    <property type="term" value="F:manganese ion binding"/>
    <property type="evidence" value="ECO:0007669"/>
    <property type="project" value="InterPro"/>
</dbReference>
<dbReference type="PANTHER" id="PTHR11963:SF23">
    <property type="entry name" value="CYTOSOL AMINOPEPTIDASE"/>
    <property type="match status" value="1"/>
</dbReference>
<keyword evidence="4" id="KW-0378">Hydrolase</keyword>
<dbReference type="Gene3D" id="3.40.630.10">
    <property type="entry name" value="Zn peptidases"/>
    <property type="match status" value="1"/>
</dbReference>
<keyword evidence="2 10" id="KW-0031">Aminopeptidase</keyword>
<evidence type="ECO:0000256" key="2">
    <source>
        <dbReference type="ARBA" id="ARBA00022438"/>
    </source>
</evidence>
<comment type="caution">
    <text evidence="10">The sequence shown here is derived from an EMBL/GenBank/DDBJ whole genome shotgun (WGS) entry which is preliminary data.</text>
</comment>
<dbReference type="GO" id="GO:0070006">
    <property type="term" value="F:metalloaminopeptidase activity"/>
    <property type="evidence" value="ECO:0007669"/>
    <property type="project" value="InterPro"/>
</dbReference>
<evidence type="ECO:0000256" key="5">
    <source>
        <dbReference type="ARBA" id="ARBA00033172"/>
    </source>
</evidence>
<evidence type="ECO:0000313" key="11">
    <source>
        <dbReference type="Proteomes" id="UP000823858"/>
    </source>
</evidence>
<name>A0A9D2QFS9_9CORY</name>
<feature type="domain" description="Cytosol aminopeptidase" evidence="9">
    <location>
        <begin position="273"/>
        <end position="488"/>
    </location>
</feature>
<dbReference type="GO" id="GO:0006508">
    <property type="term" value="P:proteolysis"/>
    <property type="evidence" value="ECO:0007669"/>
    <property type="project" value="UniProtKB-KW"/>
</dbReference>